<dbReference type="InterPro" id="IPR045122">
    <property type="entry name" value="Csc1-like"/>
</dbReference>
<dbReference type="GO" id="GO:0005227">
    <property type="term" value="F:calcium-activated cation channel activity"/>
    <property type="evidence" value="ECO:0007669"/>
    <property type="project" value="InterPro"/>
</dbReference>
<dbReference type="GO" id="GO:0005886">
    <property type="term" value="C:plasma membrane"/>
    <property type="evidence" value="ECO:0007669"/>
    <property type="project" value="TreeGrafter"/>
</dbReference>
<dbReference type="Pfam" id="PF14703">
    <property type="entry name" value="PHM7_cyt"/>
    <property type="match status" value="1"/>
</dbReference>
<evidence type="ECO:0000313" key="2">
    <source>
        <dbReference type="EMBL" id="TQE01513.1"/>
    </source>
</evidence>
<dbReference type="EMBL" id="VIEB01000193">
    <property type="protein sequence ID" value="TQE01513.1"/>
    <property type="molecule type" value="Genomic_DNA"/>
</dbReference>
<evidence type="ECO:0000313" key="3">
    <source>
        <dbReference type="Proteomes" id="UP000315295"/>
    </source>
</evidence>
<dbReference type="STRING" id="106549.A0A540MTG5"/>
<name>A0A540MTG5_MALBA</name>
<sequence>MFHQILMKQLVSSRNIFFLVNHPDHYLTHQVVYNASKLSELVNEKKKFQNWLDYYQLKFSRNSSKRPSKKTGFLGLWGKRVGAIDFYTSEIERPSKEVSFNYCKICSTSLAHC</sequence>
<dbReference type="PANTHER" id="PTHR13018:SF5">
    <property type="entry name" value="RE44586P"/>
    <property type="match status" value="1"/>
</dbReference>
<dbReference type="AlphaFoldDB" id="A0A540MTG5"/>
<dbReference type="InterPro" id="IPR027815">
    <property type="entry name" value="CSC1/OSCA1-like_cyt"/>
</dbReference>
<comment type="caution">
    <text evidence="2">The sequence shown here is derived from an EMBL/GenBank/DDBJ whole genome shotgun (WGS) entry which is preliminary data.</text>
</comment>
<accession>A0A540MTG5</accession>
<reference evidence="2 3" key="1">
    <citation type="journal article" date="2019" name="G3 (Bethesda)">
        <title>Sequencing of a Wild Apple (Malus baccata) Genome Unravels the Differences Between Cultivated and Wild Apple Species Regarding Disease Resistance and Cold Tolerance.</title>
        <authorList>
            <person name="Chen X."/>
        </authorList>
    </citation>
    <scope>NUCLEOTIDE SEQUENCE [LARGE SCALE GENOMIC DNA]</scope>
    <source>
        <strain evidence="3">cv. Shandingzi</strain>
        <tissue evidence="2">Leaves</tissue>
    </source>
</reference>
<dbReference type="PANTHER" id="PTHR13018">
    <property type="entry name" value="PROBABLE MEMBRANE PROTEIN DUF221-RELATED"/>
    <property type="match status" value="1"/>
</dbReference>
<dbReference type="Proteomes" id="UP000315295">
    <property type="component" value="Unassembled WGS sequence"/>
</dbReference>
<keyword evidence="3" id="KW-1185">Reference proteome</keyword>
<organism evidence="2 3">
    <name type="scientific">Malus baccata</name>
    <name type="common">Siberian crab apple</name>
    <name type="synonym">Pyrus baccata</name>
    <dbReference type="NCBI Taxonomy" id="106549"/>
    <lineage>
        <taxon>Eukaryota</taxon>
        <taxon>Viridiplantae</taxon>
        <taxon>Streptophyta</taxon>
        <taxon>Embryophyta</taxon>
        <taxon>Tracheophyta</taxon>
        <taxon>Spermatophyta</taxon>
        <taxon>Magnoliopsida</taxon>
        <taxon>eudicotyledons</taxon>
        <taxon>Gunneridae</taxon>
        <taxon>Pentapetalae</taxon>
        <taxon>rosids</taxon>
        <taxon>fabids</taxon>
        <taxon>Rosales</taxon>
        <taxon>Rosaceae</taxon>
        <taxon>Amygdaloideae</taxon>
        <taxon>Maleae</taxon>
        <taxon>Malus</taxon>
    </lineage>
</organism>
<proteinExistence type="predicted"/>
<evidence type="ECO:0000259" key="1">
    <source>
        <dbReference type="Pfam" id="PF14703"/>
    </source>
</evidence>
<protein>
    <recommendedName>
        <fullName evidence="1">CSC1/OSCA1-like cytosolic domain-containing protein</fullName>
    </recommendedName>
</protein>
<gene>
    <name evidence="2" type="ORF">C1H46_012876</name>
</gene>
<feature type="domain" description="CSC1/OSCA1-like cytosolic" evidence="1">
    <location>
        <begin position="16"/>
        <end position="104"/>
    </location>
</feature>